<comment type="caution">
    <text evidence="7">The sequence shown here is derived from an EMBL/GenBank/DDBJ whole genome shotgun (WGS) entry which is preliminary data.</text>
</comment>
<dbReference type="GO" id="GO:0030313">
    <property type="term" value="C:cell envelope"/>
    <property type="evidence" value="ECO:0007669"/>
    <property type="project" value="UniProtKB-SubCell"/>
</dbReference>
<feature type="chain" id="PRO_5029665334" evidence="5">
    <location>
        <begin position="21"/>
        <end position="382"/>
    </location>
</feature>
<dbReference type="Proteomes" id="UP000466586">
    <property type="component" value="Unassembled WGS sequence"/>
</dbReference>
<dbReference type="PANTHER" id="PTHR42852">
    <property type="entry name" value="THIOL:DISULFIDE INTERCHANGE PROTEIN DSBE"/>
    <property type="match status" value="1"/>
</dbReference>
<dbReference type="CDD" id="cd02966">
    <property type="entry name" value="TlpA_like_family"/>
    <property type="match status" value="1"/>
</dbReference>
<gene>
    <name evidence="7" type="ORF">GS399_00440</name>
</gene>
<dbReference type="Pfam" id="PF14289">
    <property type="entry name" value="DUF4369"/>
    <property type="match status" value="1"/>
</dbReference>
<evidence type="ECO:0000313" key="8">
    <source>
        <dbReference type="Proteomes" id="UP000466586"/>
    </source>
</evidence>
<dbReference type="InterPro" id="IPR025380">
    <property type="entry name" value="DUF4369"/>
</dbReference>
<evidence type="ECO:0000259" key="6">
    <source>
        <dbReference type="PROSITE" id="PS51352"/>
    </source>
</evidence>
<keyword evidence="4" id="KW-0676">Redox-active center</keyword>
<dbReference type="Gene3D" id="3.40.30.10">
    <property type="entry name" value="Glutaredoxin"/>
    <property type="match status" value="1"/>
</dbReference>
<dbReference type="InterPro" id="IPR050553">
    <property type="entry name" value="Thioredoxin_ResA/DsbE_sf"/>
</dbReference>
<dbReference type="InterPro" id="IPR013766">
    <property type="entry name" value="Thioredoxin_domain"/>
</dbReference>
<dbReference type="PANTHER" id="PTHR42852:SF6">
    <property type="entry name" value="THIOL:DISULFIDE INTERCHANGE PROTEIN DSBE"/>
    <property type="match status" value="1"/>
</dbReference>
<dbReference type="InterPro" id="IPR000866">
    <property type="entry name" value="AhpC/TSA"/>
</dbReference>
<keyword evidence="5" id="KW-0732">Signal</keyword>
<keyword evidence="8" id="KW-1185">Reference proteome</keyword>
<dbReference type="RefSeq" id="WP_160842536.1">
    <property type="nucleotide sequence ID" value="NZ_WVHT01000001.1"/>
</dbReference>
<comment type="subcellular location">
    <subcellularLocation>
        <location evidence="1">Cell envelope</location>
    </subcellularLocation>
</comment>
<dbReference type="EMBL" id="WVHT01000001">
    <property type="protein sequence ID" value="MXV49422.1"/>
    <property type="molecule type" value="Genomic_DNA"/>
</dbReference>
<name>A0A7K1Y4C4_9SPHI</name>
<dbReference type="PROSITE" id="PS00194">
    <property type="entry name" value="THIOREDOXIN_1"/>
    <property type="match status" value="1"/>
</dbReference>
<dbReference type="InterPro" id="IPR036249">
    <property type="entry name" value="Thioredoxin-like_sf"/>
</dbReference>
<dbReference type="AlphaFoldDB" id="A0A7K1Y4C4"/>
<keyword evidence="3" id="KW-1015">Disulfide bond</keyword>
<dbReference type="GO" id="GO:0017004">
    <property type="term" value="P:cytochrome complex assembly"/>
    <property type="evidence" value="ECO:0007669"/>
    <property type="project" value="UniProtKB-KW"/>
</dbReference>
<reference evidence="7 8" key="1">
    <citation type="submission" date="2019-11" db="EMBL/GenBank/DDBJ databases">
        <title>Pedobacter sp. HMF7647 Genome sequencing and assembly.</title>
        <authorList>
            <person name="Kang H."/>
            <person name="Kim H."/>
            <person name="Joh K."/>
        </authorList>
    </citation>
    <scope>NUCLEOTIDE SEQUENCE [LARGE SCALE GENOMIC DNA]</scope>
    <source>
        <strain evidence="7 8">HMF7647</strain>
    </source>
</reference>
<keyword evidence="2" id="KW-0201">Cytochrome c-type biogenesis</keyword>
<sequence>MNVFKVLVPALVLVPSVLLAQQNYVLKGKVGKLNSPSKLFLTYSESGERQVDSALLKDGSFEFKGTVQNITQAALVVDYKGVGIANLDRKAKQDVLSVYLANGTTSVTSADSLLNAKISGTKVNEDGQQYQALLKPATAKIQAINQEYMSATPEQKQSKEFSDKLEKRYNEAVDQLKASSKAFIQKNPSSYVSLVALASIAGGQPDVAEIGPLFKSLSADLKSTDLGKQFATLIDAEAKTGVGAVAMDFTQNDSNGKPVKLSDFKGKYVLVDFWASWCGPCRQENPNVVKAYNRFKDKNFTVLGISLDRPNGKEAWLKAIKDDGLAWTQVSDLKFWNNEVAVMYGVRSIPQNYLIDPAGKIIGKNLRGEELEAKLEEVTKNM</sequence>
<evidence type="ECO:0000313" key="7">
    <source>
        <dbReference type="EMBL" id="MXV49422.1"/>
    </source>
</evidence>
<organism evidence="7 8">
    <name type="scientific">Hufsiella arboris</name>
    <dbReference type="NCBI Taxonomy" id="2695275"/>
    <lineage>
        <taxon>Bacteria</taxon>
        <taxon>Pseudomonadati</taxon>
        <taxon>Bacteroidota</taxon>
        <taxon>Sphingobacteriia</taxon>
        <taxon>Sphingobacteriales</taxon>
        <taxon>Sphingobacteriaceae</taxon>
        <taxon>Hufsiella</taxon>
    </lineage>
</organism>
<accession>A0A7K1Y4C4</accession>
<evidence type="ECO:0000256" key="5">
    <source>
        <dbReference type="SAM" id="SignalP"/>
    </source>
</evidence>
<evidence type="ECO:0000256" key="3">
    <source>
        <dbReference type="ARBA" id="ARBA00023157"/>
    </source>
</evidence>
<dbReference type="Pfam" id="PF00578">
    <property type="entry name" value="AhpC-TSA"/>
    <property type="match status" value="1"/>
</dbReference>
<feature type="signal peptide" evidence="5">
    <location>
        <begin position="1"/>
        <end position="20"/>
    </location>
</feature>
<evidence type="ECO:0000256" key="4">
    <source>
        <dbReference type="ARBA" id="ARBA00023284"/>
    </source>
</evidence>
<dbReference type="PROSITE" id="PS51352">
    <property type="entry name" value="THIOREDOXIN_2"/>
    <property type="match status" value="1"/>
</dbReference>
<dbReference type="GO" id="GO:0016209">
    <property type="term" value="F:antioxidant activity"/>
    <property type="evidence" value="ECO:0007669"/>
    <property type="project" value="InterPro"/>
</dbReference>
<protein>
    <submittedName>
        <fullName evidence="7">Redoxin domain-containing protein</fullName>
    </submittedName>
</protein>
<evidence type="ECO:0000256" key="1">
    <source>
        <dbReference type="ARBA" id="ARBA00004196"/>
    </source>
</evidence>
<dbReference type="InterPro" id="IPR017937">
    <property type="entry name" value="Thioredoxin_CS"/>
</dbReference>
<dbReference type="SUPFAM" id="SSF52833">
    <property type="entry name" value="Thioredoxin-like"/>
    <property type="match status" value="1"/>
</dbReference>
<dbReference type="GO" id="GO:0016491">
    <property type="term" value="F:oxidoreductase activity"/>
    <property type="evidence" value="ECO:0007669"/>
    <property type="project" value="InterPro"/>
</dbReference>
<feature type="domain" description="Thioredoxin" evidence="6">
    <location>
        <begin position="240"/>
        <end position="382"/>
    </location>
</feature>
<proteinExistence type="predicted"/>
<evidence type="ECO:0000256" key="2">
    <source>
        <dbReference type="ARBA" id="ARBA00022748"/>
    </source>
</evidence>